<evidence type="ECO:0000313" key="1">
    <source>
        <dbReference type="EMBL" id="XDQ31594.1"/>
    </source>
</evidence>
<dbReference type="Pfam" id="PF19560">
    <property type="entry name" value="DUF6082"/>
    <property type="match status" value="1"/>
</dbReference>
<organism evidence="1">
    <name type="scientific">Streptomyces sp. R21</name>
    <dbReference type="NCBI Taxonomy" id="3238627"/>
    <lineage>
        <taxon>Bacteria</taxon>
        <taxon>Bacillati</taxon>
        <taxon>Actinomycetota</taxon>
        <taxon>Actinomycetes</taxon>
        <taxon>Kitasatosporales</taxon>
        <taxon>Streptomycetaceae</taxon>
        <taxon>Streptomyces</taxon>
    </lineage>
</organism>
<dbReference type="InterPro" id="IPR045728">
    <property type="entry name" value="DUF6082"/>
</dbReference>
<dbReference type="EMBL" id="CP163435">
    <property type="protein sequence ID" value="XDQ31594.1"/>
    <property type="molecule type" value="Genomic_DNA"/>
</dbReference>
<proteinExistence type="predicted"/>
<gene>
    <name evidence="1" type="ORF">AB5J56_19000</name>
</gene>
<dbReference type="AlphaFoldDB" id="A0AB39PRI9"/>
<reference evidence="1" key="1">
    <citation type="submission" date="2024-07" db="EMBL/GenBank/DDBJ databases">
        <authorList>
            <person name="Yu S.T."/>
        </authorList>
    </citation>
    <scope>NUCLEOTIDE SEQUENCE</scope>
    <source>
        <strain evidence="1">R21</strain>
    </source>
</reference>
<protein>
    <submittedName>
        <fullName evidence="1">DUF6082 family protein</fullName>
    </submittedName>
</protein>
<name>A0AB39PRI9_9ACTN</name>
<sequence length="241" mass="26712">MTPCAPSPPPTPGGFPRHPGKWALIPTVRRSAPPSSSCSTPLIAGRRRAVRLGGSFDMATQKLGVRRIGSATWSGAVGRMSAPFRRPSRRRRQEELTQDLLRQLAGVAEEIRHANLIQLQRLIVGQVDRAMADPALMAAMSTLDDLPDFKRRQLLFVNREYATILLAYRIGSVSWGELLGHLRVLCRNSVFADYWERTAEHRRSLPGESIEAKVGEAVDVIMEELAEGPDEWWVVGPSPEG</sequence>
<accession>A0AB39PRI9</accession>